<dbReference type="OrthoDB" id="794757at2"/>
<evidence type="ECO:0000313" key="3">
    <source>
        <dbReference type="Proteomes" id="UP000184420"/>
    </source>
</evidence>
<evidence type="ECO:0000313" key="2">
    <source>
        <dbReference type="EMBL" id="SHL84957.1"/>
    </source>
</evidence>
<dbReference type="Proteomes" id="UP000184420">
    <property type="component" value="Unassembled WGS sequence"/>
</dbReference>
<evidence type="ECO:0000256" key="1">
    <source>
        <dbReference type="SAM" id="SignalP"/>
    </source>
</evidence>
<dbReference type="AlphaFoldDB" id="A0A1M7DZS2"/>
<dbReference type="RefSeq" id="WP_073081946.1">
    <property type="nucleotide sequence ID" value="NZ_FRBL01000005.1"/>
</dbReference>
<proteinExistence type="predicted"/>
<dbReference type="STRING" id="1419482.SAMN05444266_105211"/>
<protein>
    <recommendedName>
        <fullName evidence="4">Outer membrane lipoprotein-sorting protein</fullName>
    </recommendedName>
</protein>
<name>A0A1M7DZS2_9BACT</name>
<gene>
    <name evidence="2" type="ORF">SAMN05444266_105211</name>
</gene>
<keyword evidence="3" id="KW-1185">Reference proteome</keyword>
<reference evidence="2 3" key="1">
    <citation type="submission" date="2016-11" db="EMBL/GenBank/DDBJ databases">
        <authorList>
            <person name="Jaros S."/>
            <person name="Januszkiewicz K."/>
            <person name="Wedrychowicz H."/>
        </authorList>
    </citation>
    <scope>NUCLEOTIDE SEQUENCE [LARGE SCALE GENOMIC DNA]</scope>
    <source>
        <strain evidence="2 3">DSM 27406</strain>
    </source>
</reference>
<feature type="signal peptide" evidence="1">
    <location>
        <begin position="1"/>
        <end position="17"/>
    </location>
</feature>
<feature type="chain" id="PRO_5012002941" description="Outer membrane lipoprotein-sorting protein" evidence="1">
    <location>
        <begin position="18"/>
        <end position="194"/>
    </location>
</feature>
<sequence length="194" mass="21882">MRNHPAFYLLASLLAFTACSNITQKPVTGQPDKYIDLPGYFKSEEKLLVQSGSTMEKRVLLNGQSTEATFDSKDSNAVQHLLKPFLDIDLNKPSLRDAYDTTSLTDPFSGRKSVIYKSKGEQTSPEEITMELDKNGTIQQVTVQSYTSNMVYEYRQHLIYQRGKSILINTYQKIAFLSPKELEISVKAAGKNQL</sequence>
<accession>A0A1M7DZS2</accession>
<organism evidence="2 3">
    <name type="scientific">Chitinophaga jiangningensis</name>
    <dbReference type="NCBI Taxonomy" id="1419482"/>
    <lineage>
        <taxon>Bacteria</taxon>
        <taxon>Pseudomonadati</taxon>
        <taxon>Bacteroidota</taxon>
        <taxon>Chitinophagia</taxon>
        <taxon>Chitinophagales</taxon>
        <taxon>Chitinophagaceae</taxon>
        <taxon>Chitinophaga</taxon>
    </lineage>
</organism>
<dbReference type="EMBL" id="FRBL01000005">
    <property type="protein sequence ID" value="SHL84957.1"/>
    <property type="molecule type" value="Genomic_DNA"/>
</dbReference>
<keyword evidence="1" id="KW-0732">Signal</keyword>
<dbReference type="PROSITE" id="PS51257">
    <property type="entry name" value="PROKAR_LIPOPROTEIN"/>
    <property type="match status" value="1"/>
</dbReference>
<evidence type="ECO:0008006" key="4">
    <source>
        <dbReference type="Google" id="ProtNLM"/>
    </source>
</evidence>